<evidence type="ECO:0000313" key="2">
    <source>
        <dbReference type="Proteomes" id="UP000287651"/>
    </source>
</evidence>
<proteinExistence type="predicted"/>
<gene>
    <name evidence="1" type="ORF">B296_00005062</name>
</gene>
<evidence type="ECO:0000313" key="1">
    <source>
        <dbReference type="EMBL" id="RRT72367.1"/>
    </source>
</evidence>
<organism evidence="1 2">
    <name type="scientific">Ensete ventricosum</name>
    <name type="common">Abyssinian banana</name>
    <name type="synonym">Musa ensete</name>
    <dbReference type="NCBI Taxonomy" id="4639"/>
    <lineage>
        <taxon>Eukaryota</taxon>
        <taxon>Viridiplantae</taxon>
        <taxon>Streptophyta</taxon>
        <taxon>Embryophyta</taxon>
        <taxon>Tracheophyta</taxon>
        <taxon>Spermatophyta</taxon>
        <taxon>Magnoliopsida</taxon>
        <taxon>Liliopsida</taxon>
        <taxon>Zingiberales</taxon>
        <taxon>Musaceae</taxon>
        <taxon>Ensete</taxon>
    </lineage>
</organism>
<dbReference type="AlphaFoldDB" id="A0A427A7X9"/>
<sequence>KKEASSSSCRRTRPTHSSSLRFPVFSRGKVLFPCHSSVHLRCWNPNFGSSSWIRAYNILPESGPFDRNDGVVDLFEMAIFGLFSKIILLFSRWVIKRSERTICNVSPDLCVLVKSYIGERRKGEILGLKVKKKEKSGLVSW</sequence>
<comment type="caution">
    <text evidence="1">The sequence shown here is derived from an EMBL/GenBank/DDBJ whole genome shotgun (WGS) entry which is preliminary data.</text>
</comment>
<reference evidence="1 2" key="1">
    <citation type="journal article" date="2014" name="Agronomy (Basel)">
        <title>A Draft Genome Sequence for Ensete ventricosum, the Drought-Tolerant Tree Against Hunger.</title>
        <authorList>
            <person name="Harrison J."/>
            <person name="Moore K.A."/>
            <person name="Paszkiewicz K."/>
            <person name="Jones T."/>
            <person name="Grant M."/>
            <person name="Ambacheew D."/>
            <person name="Muzemil S."/>
            <person name="Studholme D.J."/>
        </authorList>
    </citation>
    <scope>NUCLEOTIDE SEQUENCE [LARGE SCALE GENOMIC DNA]</scope>
</reference>
<dbReference type="EMBL" id="AMZH03003424">
    <property type="protein sequence ID" value="RRT72367.1"/>
    <property type="molecule type" value="Genomic_DNA"/>
</dbReference>
<dbReference type="Proteomes" id="UP000287651">
    <property type="component" value="Unassembled WGS sequence"/>
</dbReference>
<feature type="non-terminal residue" evidence="1">
    <location>
        <position position="1"/>
    </location>
</feature>
<protein>
    <submittedName>
        <fullName evidence="1">Uncharacterized protein</fullName>
    </submittedName>
</protein>
<name>A0A427A7X9_ENSVE</name>
<accession>A0A427A7X9</accession>